<reference evidence="7 8" key="1">
    <citation type="submission" date="2011-11" db="EMBL/GenBank/DDBJ databases">
        <title>The Noncontiguous Finished sequence of Saccharomonospora cyanea NA-134.</title>
        <authorList>
            <consortium name="US DOE Joint Genome Institute"/>
            <person name="Lucas S."/>
            <person name="Han J."/>
            <person name="Lapidus A."/>
            <person name="Cheng J.-F."/>
            <person name="Goodwin L."/>
            <person name="Pitluck S."/>
            <person name="Peters L."/>
            <person name="Ovchinnikova G."/>
            <person name="Lu M."/>
            <person name="Detter J.C."/>
            <person name="Han C."/>
            <person name="Tapia R."/>
            <person name="Land M."/>
            <person name="Hauser L."/>
            <person name="Kyrpides N."/>
            <person name="Ivanova N."/>
            <person name="Pagani I."/>
            <person name="Brambilla E.-M."/>
            <person name="Klenk H.-P."/>
            <person name="Woyke T."/>
        </authorList>
    </citation>
    <scope>NUCLEOTIDE SEQUENCE [LARGE SCALE GENOMIC DNA]</scope>
    <source>
        <strain evidence="7 8">NA-134</strain>
    </source>
</reference>
<feature type="transmembrane region" description="Helical" evidence="5">
    <location>
        <begin position="6"/>
        <end position="28"/>
    </location>
</feature>
<dbReference type="InterPro" id="IPR002035">
    <property type="entry name" value="VWF_A"/>
</dbReference>
<dbReference type="InterPro" id="IPR050768">
    <property type="entry name" value="UPF0353/GerABKA_families"/>
</dbReference>
<dbReference type="SMART" id="SM00327">
    <property type="entry name" value="VWA"/>
    <property type="match status" value="1"/>
</dbReference>
<dbReference type="Pfam" id="PF07584">
    <property type="entry name" value="BatA"/>
    <property type="match status" value="1"/>
</dbReference>
<keyword evidence="8" id="KW-1185">Reference proteome</keyword>
<feature type="domain" description="VWFA" evidence="6">
    <location>
        <begin position="90"/>
        <end position="286"/>
    </location>
</feature>
<keyword evidence="1" id="KW-1003">Cell membrane</keyword>
<evidence type="ECO:0000256" key="2">
    <source>
        <dbReference type="ARBA" id="ARBA00022692"/>
    </source>
</evidence>
<dbReference type="OrthoDB" id="8882959at2"/>
<dbReference type="STRING" id="882082.SaccyDRAFT_2959"/>
<dbReference type="PANTHER" id="PTHR22550:SF5">
    <property type="entry name" value="LEUCINE ZIPPER PROTEIN 4"/>
    <property type="match status" value="1"/>
</dbReference>
<dbReference type="EMBL" id="CM001440">
    <property type="protein sequence ID" value="EHR61802.1"/>
    <property type="molecule type" value="Genomic_DNA"/>
</dbReference>
<dbReference type="InterPro" id="IPR024163">
    <property type="entry name" value="Aerotolerance_reg_N"/>
</dbReference>
<organism evidence="7 8">
    <name type="scientific">Saccharomonospora cyanea NA-134</name>
    <dbReference type="NCBI Taxonomy" id="882082"/>
    <lineage>
        <taxon>Bacteria</taxon>
        <taxon>Bacillati</taxon>
        <taxon>Actinomycetota</taxon>
        <taxon>Actinomycetes</taxon>
        <taxon>Pseudonocardiales</taxon>
        <taxon>Pseudonocardiaceae</taxon>
        <taxon>Saccharomonospora</taxon>
    </lineage>
</organism>
<protein>
    <submittedName>
        <fullName evidence="7">Mg-chelatase subunit ChlD</fullName>
    </submittedName>
</protein>
<proteinExistence type="predicted"/>
<dbReference type="Gene3D" id="3.40.50.410">
    <property type="entry name" value="von Willebrand factor, type A domain"/>
    <property type="match status" value="1"/>
</dbReference>
<dbReference type="Pfam" id="PF13519">
    <property type="entry name" value="VWA_2"/>
    <property type="match status" value="1"/>
</dbReference>
<feature type="transmembrane region" description="Helical" evidence="5">
    <location>
        <begin position="61"/>
        <end position="80"/>
    </location>
</feature>
<dbReference type="InterPro" id="IPR036465">
    <property type="entry name" value="vWFA_dom_sf"/>
</dbReference>
<dbReference type="HOGENOM" id="CLU_024570_2_0_11"/>
<dbReference type="SUPFAM" id="SSF53300">
    <property type="entry name" value="vWA-like"/>
    <property type="match status" value="1"/>
</dbReference>
<gene>
    <name evidence="7" type="ORF">SaccyDRAFT_2959</name>
</gene>
<dbReference type="PROSITE" id="PS50234">
    <property type="entry name" value="VWFA"/>
    <property type="match status" value="1"/>
</dbReference>
<keyword evidence="3 5" id="KW-1133">Transmembrane helix</keyword>
<evidence type="ECO:0000259" key="6">
    <source>
        <dbReference type="PROSITE" id="PS50234"/>
    </source>
</evidence>
<accession>H5XJ26</accession>
<dbReference type="NCBIfam" id="NF010238">
    <property type="entry name" value="PRK13685.1"/>
    <property type="match status" value="1"/>
</dbReference>
<dbReference type="eggNOG" id="COG2304">
    <property type="taxonomic scope" value="Bacteria"/>
</dbReference>
<sequence>MSVSGFSAPWWFLLVLVIAALVAGYVLALRSRRRRTMRFTNLELLERVAPRSQGRVRHVPASLLVVSLLLLTFALAGPTAEEKVPRNRATVMLVVDVSLSMEATDVQPTRLRAAQDAARSFAQNLTPGVNLGLISFAGTATVLVAPTTEREGVVHAIENLKLAQSTATGEGIFAAIQSIESFSAVVGGAEEPPPAHIVLMTDGKQTVPQDEYAPRGAFTAAGVAKQKSIPVTTISFGTSYGSVDIEGKRVPVEVDDTSMREIARLSGGDFYKAATAEELKKVYDDLGEQIGYETKEVDASRPWVALGTIALIGAAVSSLLIGQRLP</sequence>
<evidence type="ECO:0000256" key="5">
    <source>
        <dbReference type="SAM" id="Phobius"/>
    </source>
</evidence>
<evidence type="ECO:0000256" key="3">
    <source>
        <dbReference type="ARBA" id="ARBA00022989"/>
    </source>
</evidence>
<dbReference type="Proteomes" id="UP000002791">
    <property type="component" value="Chromosome"/>
</dbReference>
<keyword evidence="4 5" id="KW-0472">Membrane</keyword>
<evidence type="ECO:0000313" key="7">
    <source>
        <dbReference type="EMBL" id="EHR61802.1"/>
    </source>
</evidence>
<dbReference type="RefSeq" id="WP_005457159.1">
    <property type="nucleotide sequence ID" value="NZ_CM001440.1"/>
</dbReference>
<keyword evidence="2 5" id="KW-0812">Transmembrane</keyword>
<dbReference type="AlphaFoldDB" id="H5XJ26"/>
<name>H5XJ26_9PSEU</name>
<evidence type="ECO:0000256" key="1">
    <source>
        <dbReference type="ARBA" id="ARBA00022475"/>
    </source>
</evidence>
<evidence type="ECO:0000256" key="4">
    <source>
        <dbReference type="ARBA" id="ARBA00023136"/>
    </source>
</evidence>
<evidence type="ECO:0000313" key="8">
    <source>
        <dbReference type="Proteomes" id="UP000002791"/>
    </source>
</evidence>
<dbReference type="PANTHER" id="PTHR22550">
    <property type="entry name" value="SPORE GERMINATION PROTEIN"/>
    <property type="match status" value="1"/>
</dbReference>